<organism evidence="3 4">
    <name type="scientific">Caballeronia arvi</name>
    <dbReference type="NCBI Taxonomy" id="1777135"/>
    <lineage>
        <taxon>Bacteria</taxon>
        <taxon>Pseudomonadati</taxon>
        <taxon>Pseudomonadota</taxon>
        <taxon>Betaproteobacteria</taxon>
        <taxon>Burkholderiales</taxon>
        <taxon>Burkholderiaceae</taxon>
        <taxon>Caballeronia</taxon>
    </lineage>
</organism>
<keyword evidence="4" id="KW-1185">Reference proteome</keyword>
<accession>A0A158L2I4</accession>
<feature type="signal peptide" evidence="2">
    <location>
        <begin position="1"/>
        <end position="21"/>
    </location>
</feature>
<feature type="chain" id="PRO_5007627999" description="Lipoprotein" evidence="2">
    <location>
        <begin position="22"/>
        <end position="99"/>
    </location>
</feature>
<dbReference type="EMBL" id="FCOM02000096">
    <property type="protein sequence ID" value="SAL87596.1"/>
    <property type="molecule type" value="Genomic_DNA"/>
</dbReference>
<dbReference type="Proteomes" id="UP000055019">
    <property type="component" value="Unassembled WGS sequence"/>
</dbReference>
<keyword evidence="2" id="KW-0732">Signal</keyword>
<proteinExistence type="predicted"/>
<feature type="compositionally biased region" description="Polar residues" evidence="1">
    <location>
        <begin position="70"/>
        <end position="99"/>
    </location>
</feature>
<dbReference type="AlphaFoldDB" id="A0A158L2I4"/>
<evidence type="ECO:0000313" key="3">
    <source>
        <dbReference type="EMBL" id="SAL87596.1"/>
    </source>
</evidence>
<evidence type="ECO:0008006" key="5">
    <source>
        <dbReference type="Google" id="ProtNLM"/>
    </source>
</evidence>
<gene>
    <name evidence="3" type="ORF">AWB74_08181</name>
</gene>
<reference evidence="3" key="1">
    <citation type="submission" date="2016-01" db="EMBL/GenBank/DDBJ databases">
        <authorList>
            <person name="Peeters C."/>
        </authorList>
    </citation>
    <scope>NUCLEOTIDE SEQUENCE [LARGE SCALE GENOMIC DNA]</scope>
    <source>
        <strain evidence="3">LMG 29317</strain>
    </source>
</reference>
<sequence length="99" mass="10160">MRTTTVIAGTLLAFASTVAMSQDIPRDQSTQLQQQMQPMQPKGNGPAPVPRTGDSSEGGVQSGSSGSGATLMQNREQGMSPESSPAPTQGSQSTGPIKQ</sequence>
<comment type="caution">
    <text evidence="3">The sequence shown here is derived from an EMBL/GenBank/DDBJ whole genome shotgun (WGS) entry which is preliminary data.</text>
</comment>
<name>A0A158L2I4_9BURK</name>
<feature type="compositionally biased region" description="Low complexity" evidence="1">
    <location>
        <begin position="31"/>
        <end position="41"/>
    </location>
</feature>
<feature type="region of interest" description="Disordered" evidence="1">
    <location>
        <begin position="23"/>
        <end position="99"/>
    </location>
</feature>
<protein>
    <recommendedName>
        <fullName evidence="5">Lipoprotein</fullName>
    </recommendedName>
</protein>
<feature type="compositionally biased region" description="Low complexity" evidence="1">
    <location>
        <begin position="53"/>
        <end position="68"/>
    </location>
</feature>
<evidence type="ECO:0000256" key="1">
    <source>
        <dbReference type="SAM" id="MobiDB-lite"/>
    </source>
</evidence>
<evidence type="ECO:0000313" key="4">
    <source>
        <dbReference type="Proteomes" id="UP000055019"/>
    </source>
</evidence>
<evidence type="ECO:0000256" key="2">
    <source>
        <dbReference type="SAM" id="SignalP"/>
    </source>
</evidence>